<protein>
    <submittedName>
        <fullName evidence="2">Uncharacterized protein</fullName>
    </submittedName>
</protein>
<feature type="compositionally biased region" description="Polar residues" evidence="1">
    <location>
        <begin position="225"/>
        <end position="236"/>
    </location>
</feature>
<feature type="compositionally biased region" description="Low complexity" evidence="1">
    <location>
        <begin position="15"/>
        <end position="32"/>
    </location>
</feature>
<dbReference type="AlphaFoldDB" id="A0AAD6SUN8"/>
<evidence type="ECO:0000313" key="2">
    <source>
        <dbReference type="EMBL" id="KAJ7032112.1"/>
    </source>
</evidence>
<name>A0AAD6SUN8_9AGAR</name>
<feature type="compositionally biased region" description="Low complexity" evidence="1">
    <location>
        <begin position="165"/>
        <end position="177"/>
    </location>
</feature>
<proteinExistence type="predicted"/>
<reference evidence="2" key="1">
    <citation type="submission" date="2023-03" db="EMBL/GenBank/DDBJ databases">
        <title>Massive genome expansion in bonnet fungi (Mycena s.s.) driven by repeated elements and novel gene families across ecological guilds.</title>
        <authorList>
            <consortium name="Lawrence Berkeley National Laboratory"/>
            <person name="Harder C.B."/>
            <person name="Miyauchi S."/>
            <person name="Viragh M."/>
            <person name="Kuo A."/>
            <person name="Thoen E."/>
            <person name="Andreopoulos B."/>
            <person name="Lu D."/>
            <person name="Skrede I."/>
            <person name="Drula E."/>
            <person name="Henrissat B."/>
            <person name="Morin E."/>
            <person name="Kohler A."/>
            <person name="Barry K."/>
            <person name="LaButti K."/>
            <person name="Morin E."/>
            <person name="Salamov A."/>
            <person name="Lipzen A."/>
            <person name="Mereny Z."/>
            <person name="Hegedus B."/>
            <person name="Baldrian P."/>
            <person name="Stursova M."/>
            <person name="Weitz H."/>
            <person name="Taylor A."/>
            <person name="Grigoriev I.V."/>
            <person name="Nagy L.G."/>
            <person name="Martin F."/>
            <person name="Kauserud H."/>
        </authorList>
    </citation>
    <scope>NUCLEOTIDE SEQUENCE</scope>
    <source>
        <strain evidence="2">CBHHK200</strain>
    </source>
</reference>
<evidence type="ECO:0000256" key="1">
    <source>
        <dbReference type="SAM" id="MobiDB-lite"/>
    </source>
</evidence>
<feature type="compositionally biased region" description="Polar residues" evidence="1">
    <location>
        <begin position="200"/>
        <end position="213"/>
    </location>
</feature>
<dbReference type="Proteomes" id="UP001218188">
    <property type="component" value="Unassembled WGS sequence"/>
</dbReference>
<keyword evidence="3" id="KW-1185">Reference proteome</keyword>
<dbReference type="EMBL" id="JARJCM010000076">
    <property type="protein sequence ID" value="KAJ7032112.1"/>
    <property type="molecule type" value="Genomic_DNA"/>
</dbReference>
<feature type="region of interest" description="Disordered" evidence="1">
    <location>
        <begin position="1"/>
        <end position="55"/>
    </location>
</feature>
<organism evidence="2 3">
    <name type="scientific">Mycena alexandri</name>
    <dbReference type="NCBI Taxonomy" id="1745969"/>
    <lineage>
        <taxon>Eukaryota</taxon>
        <taxon>Fungi</taxon>
        <taxon>Dikarya</taxon>
        <taxon>Basidiomycota</taxon>
        <taxon>Agaricomycotina</taxon>
        <taxon>Agaricomycetes</taxon>
        <taxon>Agaricomycetidae</taxon>
        <taxon>Agaricales</taxon>
        <taxon>Marasmiineae</taxon>
        <taxon>Mycenaceae</taxon>
        <taxon>Mycena</taxon>
    </lineage>
</organism>
<accession>A0AAD6SUN8</accession>
<sequence length="601" mass="66039">MSFTPACHTRRPHTPGSESDSQSPSPSPIQSNLPPPVFTPLPVSDRESTTQNTNTNASTGFVLLCRPRSMGTLIYLFTRLFRFPPYDAEPNPFFVDPSMDHRMFQQMMEQTDRLIHGFSPDLSSSPSFYPLTQISRTNLRNFESPAPGNPLHSTMVHSPQPQYPSSRSLSTSVSTSSNSFGLGPAFPGFEVLGLNPSSSDIHSILPPSQQSSAGPEIPPHPVEVPSNSNVRPQSGHGSLAYIRGRTPAPPTSAAIYIGFPFHPNPARSGFFEPNVPISSPTPRLSDLLRAITSLGRVCSEVLNEICAQPTSANYRVAWSRTMVEVHDSTYSAIVHGYYEVGALHESVQSSAALIPCADHNNTSRRIFGWNGLDLVTPLFVLYVFPERVPAPAAAQQPIILQPATGHQRRSDTPAPPTGNADSIALAPFLPKLLRATVILDESFTTEGFQLTALLNSDYKSAYLQIRQALIINSIFLRRPASLFDLKRMDIALWAGFKPRTWVNMWTYATDARGILILLQNRASSDDVVGEQSIDIIQKERALREFLQGCFQAELLPTTWAVACGPVTYSMGQAVNPFREILKTYLPAVKLAQLKKLPFTTV</sequence>
<evidence type="ECO:0000313" key="3">
    <source>
        <dbReference type="Proteomes" id="UP001218188"/>
    </source>
</evidence>
<feature type="region of interest" description="Disordered" evidence="1">
    <location>
        <begin position="140"/>
        <end position="177"/>
    </location>
</feature>
<gene>
    <name evidence="2" type="ORF">C8F04DRAFT_1235572</name>
</gene>
<feature type="region of interest" description="Disordered" evidence="1">
    <location>
        <begin position="200"/>
        <end position="244"/>
    </location>
</feature>
<comment type="caution">
    <text evidence="2">The sequence shown here is derived from an EMBL/GenBank/DDBJ whole genome shotgun (WGS) entry which is preliminary data.</text>
</comment>
<feature type="compositionally biased region" description="Polar residues" evidence="1">
    <location>
        <begin position="151"/>
        <end position="164"/>
    </location>
</feature>